<keyword evidence="1" id="KW-0812">Transmembrane</keyword>
<reference evidence="2 3" key="1">
    <citation type="submission" date="2019-03" db="EMBL/GenBank/DDBJ databases">
        <title>Single cell metagenomics reveals metabolic interactions within the superorganism composed of flagellate Streblomastix strix and complex community of Bacteroidetes bacteria on its surface.</title>
        <authorList>
            <person name="Treitli S.C."/>
            <person name="Kolisko M."/>
            <person name="Husnik F."/>
            <person name="Keeling P."/>
            <person name="Hampl V."/>
        </authorList>
    </citation>
    <scope>NUCLEOTIDE SEQUENCE [LARGE SCALE GENOMIC DNA]</scope>
    <source>
        <strain evidence="2">ST1C</strain>
    </source>
</reference>
<evidence type="ECO:0000256" key="1">
    <source>
        <dbReference type="SAM" id="Phobius"/>
    </source>
</evidence>
<feature type="transmembrane region" description="Helical" evidence="1">
    <location>
        <begin position="79"/>
        <end position="100"/>
    </location>
</feature>
<feature type="transmembrane region" description="Helical" evidence="1">
    <location>
        <begin position="42"/>
        <end position="67"/>
    </location>
</feature>
<keyword evidence="1" id="KW-0472">Membrane</keyword>
<dbReference type="EMBL" id="SNRW01013778">
    <property type="protein sequence ID" value="KAA6372223.1"/>
    <property type="molecule type" value="Genomic_DNA"/>
</dbReference>
<feature type="transmembrane region" description="Helical" evidence="1">
    <location>
        <begin position="221"/>
        <end position="239"/>
    </location>
</feature>
<dbReference type="AlphaFoldDB" id="A0A5J4UPG5"/>
<evidence type="ECO:0000313" key="2">
    <source>
        <dbReference type="EMBL" id="KAA6372223.1"/>
    </source>
</evidence>
<feature type="transmembrane region" description="Helical" evidence="1">
    <location>
        <begin position="245"/>
        <end position="265"/>
    </location>
</feature>
<name>A0A5J4UPG5_9EUKA</name>
<comment type="caution">
    <text evidence="2">The sequence shown here is derived from an EMBL/GenBank/DDBJ whole genome shotgun (WGS) entry which is preliminary data.</text>
</comment>
<dbReference type="Proteomes" id="UP000324800">
    <property type="component" value="Unassembled WGS sequence"/>
</dbReference>
<organism evidence="2 3">
    <name type="scientific">Streblomastix strix</name>
    <dbReference type="NCBI Taxonomy" id="222440"/>
    <lineage>
        <taxon>Eukaryota</taxon>
        <taxon>Metamonada</taxon>
        <taxon>Preaxostyla</taxon>
        <taxon>Oxymonadida</taxon>
        <taxon>Streblomastigidae</taxon>
        <taxon>Streblomastix</taxon>
    </lineage>
</organism>
<evidence type="ECO:0000313" key="3">
    <source>
        <dbReference type="Proteomes" id="UP000324800"/>
    </source>
</evidence>
<feature type="transmembrane region" description="Helical" evidence="1">
    <location>
        <begin position="127"/>
        <end position="152"/>
    </location>
</feature>
<accession>A0A5J4UPG5</accession>
<proteinExistence type="predicted"/>
<sequence>MFFGFCQSLKRSDITRIRFQEVLKKIGLHFDPSFYLSFNTTLILFFILFAFMFFTTVFIGILITIFNKQEKKVPEDLQFLSQQLIWMTIFISPGIMYNIMTRPLNCIIHLNKIFGDYCHPKLNLAEAIIWIILMLLAIVFLFVIRIFSYEFLMHTKFIIASLDWIFNGWLLVVQNISTVIETILVEECPLASALLNVAVYSLYGECIIFKSPMKRIGGNQLGTVYLWVVGSGSIASLILTPLNALSSMVVISAFAGYTVVGRIAVNL</sequence>
<protein>
    <submittedName>
        <fullName evidence="2">Uncharacterized protein</fullName>
    </submittedName>
</protein>
<gene>
    <name evidence="2" type="ORF">EZS28_032249</name>
</gene>
<keyword evidence="1" id="KW-1133">Transmembrane helix</keyword>